<comment type="caution">
    <text evidence="1">The sequence shown here is derived from an EMBL/GenBank/DDBJ whole genome shotgun (WGS) entry which is preliminary data.</text>
</comment>
<dbReference type="EMBL" id="JBFSSG010000001">
    <property type="protein sequence ID" value="MEZ8719682.1"/>
    <property type="molecule type" value="Genomic_DNA"/>
</dbReference>
<evidence type="ECO:0000313" key="1">
    <source>
        <dbReference type="EMBL" id="MEZ8719682.1"/>
    </source>
</evidence>
<name>A0ABV4MRD5_9VIBR</name>
<keyword evidence="2" id="KW-1185">Reference proteome</keyword>
<dbReference type="RefSeq" id="WP_269336734.1">
    <property type="nucleotide sequence ID" value="NZ_JBFSSG010000001.1"/>
</dbReference>
<organism evidence="1 2">
    <name type="scientific">Vibrio pomeroyi</name>
    <dbReference type="NCBI Taxonomy" id="198832"/>
    <lineage>
        <taxon>Bacteria</taxon>
        <taxon>Pseudomonadati</taxon>
        <taxon>Pseudomonadota</taxon>
        <taxon>Gammaproteobacteria</taxon>
        <taxon>Vibrionales</taxon>
        <taxon>Vibrionaceae</taxon>
        <taxon>Vibrio</taxon>
    </lineage>
</organism>
<evidence type="ECO:0000313" key="2">
    <source>
        <dbReference type="Proteomes" id="UP001570071"/>
    </source>
</evidence>
<sequence length="184" mass="20505">MYKSLFLEALERTTRLGLDAPTATLSEQSCISPEKLQAMPLLIQKEFGTLTHQEVHARCLDLHFRLKPLLEEILDTELFYTIGWISIKHETMFHQNEESLNQLLKDGHQGGTVNIHAWLTTPAMEILDFTLPTSYAIANNTKDGLGGAIISPADDLTGGMDYKPMLVGEEFIFKAGLAGIVFDL</sequence>
<accession>A0ABV4MRD5</accession>
<proteinExistence type="predicted"/>
<dbReference type="Proteomes" id="UP001570071">
    <property type="component" value="Unassembled WGS sequence"/>
</dbReference>
<gene>
    <name evidence="1" type="ORF">AB6D66_01290</name>
</gene>
<reference evidence="1 2" key="1">
    <citation type="journal article" date="2024" name="ISME J.">
        <title>Tailless and filamentous prophages are predominant in marine Vibrio.</title>
        <authorList>
            <person name="Steensen K."/>
            <person name="Seneca J."/>
            <person name="Bartlau N."/>
            <person name="Yu X.A."/>
            <person name="Hussain F.A."/>
            <person name="Polz M.F."/>
        </authorList>
    </citation>
    <scope>NUCLEOTIDE SEQUENCE [LARGE SCALE GENOMIC DNA]</scope>
    <source>
        <strain evidence="1 2">10N.239.312.F12</strain>
    </source>
</reference>
<protein>
    <submittedName>
        <fullName evidence="1">Uncharacterized protein</fullName>
    </submittedName>
</protein>